<keyword evidence="1" id="KW-0472">Membrane</keyword>
<evidence type="ECO:0000313" key="3">
    <source>
        <dbReference type="Proteomes" id="UP001165085"/>
    </source>
</evidence>
<dbReference type="AlphaFoldDB" id="A0A9W7C8A4"/>
<dbReference type="EMBL" id="BRXY01000574">
    <property type="protein sequence ID" value="GMI01020.1"/>
    <property type="molecule type" value="Genomic_DNA"/>
</dbReference>
<feature type="transmembrane region" description="Helical" evidence="1">
    <location>
        <begin position="160"/>
        <end position="179"/>
    </location>
</feature>
<dbReference type="Gene3D" id="3.30.530.20">
    <property type="match status" value="1"/>
</dbReference>
<dbReference type="Proteomes" id="UP001165085">
    <property type="component" value="Unassembled WGS sequence"/>
</dbReference>
<reference evidence="3" key="1">
    <citation type="journal article" date="2023" name="Commun. Biol.">
        <title>Genome analysis of Parmales, the sister group of diatoms, reveals the evolutionary specialization of diatoms from phago-mixotrophs to photoautotrophs.</title>
        <authorList>
            <person name="Ban H."/>
            <person name="Sato S."/>
            <person name="Yoshikawa S."/>
            <person name="Yamada K."/>
            <person name="Nakamura Y."/>
            <person name="Ichinomiya M."/>
            <person name="Sato N."/>
            <person name="Blanc-Mathieu R."/>
            <person name="Endo H."/>
            <person name="Kuwata A."/>
            <person name="Ogata H."/>
        </authorList>
    </citation>
    <scope>NUCLEOTIDE SEQUENCE [LARGE SCALE GENOMIC DNA]</scope>
    <source>
        <strain evidence="3">NIES 3701</strain>
    </source>
</reference>
<sequence length="433" mass="50360">MSVTGVCQTCDGKFFVPTELIIFTSVIIALAVAYKALQIFKERRQLFEQQHDKNSFLNRARTKFKVLASFYQIVSQYEHVLQVRFPPVFEQFGRWVSSVANLDALKLVSFGCIVKTDYHLKLLFSTLTPIILSFLIFLYYRLNLPHLRGDEKFHHLDTCMALFLAQTYLIFASVSTTLFKTFQCDRYGDDPKFFLVEDHQGTTKGLTDAEKFSSTSYWKYVETLLHSDEVEAGWQQIQPEVKDSEFTDWVNDYGVDVEWRCSDGNGPIDQIRAKFMVNGREDEVRKYLLNASNEQHEDESERSIISSHSEKNLKRYYVAKKMIFPFNERDFMMEEWSGSCRDWREGKDKSTMIIASVDERRHNEKSSANLRRTRGKIDIFAFLLEPTGRGNVATNTTFIGGGFDMNGYLLTDLVGRVVYIRLMQHIVEELDMR</sequence>
<evidence type="ECO:0000256" key="1">
    <source>
        <dbReference type="SAM" id="Phobius"/>
    </source>
</evidence>
<keyword evidence="3" id="KW-1185">Reference proteome</keyword>
<protein>
    <submittedName>
        <fullName evidence="2">Uncharacterized protein</fullName>
    </submittedName>
</protein>
<comment type="caution">
    <text evidence="2">The sequence shown here is derived from an EMBL/GenBank/DDBJ whole genome shotgun (WGS) entry which is preliminary data.</text>
</comment>
<evidence type="ECO:0000313" key="2">
    <source>
        <dbReference type="EMBL" id="GMI01020.1"/>
    </source>
</evidence>
<keyword evidence="1" id="KW-1133">Transmembrane helix</keyword>
<dbReference type="OrthoDB" id="10062419at2759"/>
<name>A0A9W7C8A4_9STRA</name>
<dbReference type="InterPro" id="IPR023393">
    <property type="entry name" value="START-like_dom_sf"/>
</dbReference>
<feature type="transmembrane region" description="Helical" evidence="1">
    <location>
        <begin position="122"/>
        <end position="140"/>
    </location>
</feature>
<feature type="transmembrane region" description="Helical" evidence="1">
    <location>
        <begin position="20"/>
        <end position="37"/>
    </location>
</feature>
<accession>A0A9W7C8A4</accession>
<gene>
    <name evidence="2" type="ORF">TrST_g5466</name>
</gene>
<proteinExistence type="predicted"/>
<keyword evidence="1" id="KW-0812">Transmembrane</keyword>
<dbReference type="SUPFAM" id="SSF55961">
    <property type="entry name" value="Bet v1-like"/>
    <property type="match status" value="1"/>
</dbReference>
<organism evidence="2 3">
    <name type="scientific">Triparma strigata</name>
    <dbReference type="NCBI Taxonomy" id="1606541"/>
    <lineage>
        <taxon>Eukaryota</taxon>
        <taxon>Sar</taxon>
        <taxon>Stramenopiles</taxon>
        <taxon>Ochrophyta</taxon>
        <taxon>Bolidophyceae</taxon>
        <taxon>Parmales</taxon>
        <taxon>Triparmaceae</taxon>
        <taxon>Triparma</taxon>
    </lineage>
</organism>